<organism evidence="3 4">
    <name type="scientific">Datura stramonium</name>
    <name type="common">Jimsonweed</name>
    <name type="synonym">Common thornapple</name>
    <dbReference type="NCBI Taxonomy" id="4076"/>
    <lineage>
        <taxon>Eukaryota</taxon>
        <taxon>Viridiplantae</taxon>
        <taxon>Streptophyta</taxon>
        <taxon>Embryophyta</taxon>
        <taxon>Tracheophyta</taxon>
        <taxon>Spermatophyta</taxon>
        <taxon>Magnoliopsida</taxon>
        <taxon>eudicotyledons</taxon>
        <taxon>Gunneridae</taxon>
        <taxon>Pentapetalae</taxon>
        <taxon>asterids</taxon>
        <taxon>lamiids</taxon>
        <taxon>Solanales</taxon>
        <taxon>Solanaceae</taxon>
        <taxon>Solanoideae</taxon>
        <taxon>Datureae</taxon>
        <taxon>Datura</taxon>
    </lineage>
</organism>
<protein>
    <submittedName>
        <fullName evidence="3">Uncharacterized protein</fullName>
    </submittedName>
</protein>
<dbReference type="Gene3D" id="1.20.1110.10">
    <property type="entry name" value="Calcium-transporting ATPase, transmembrane domain"/>
    <property type="match status" value="1"/>
</dbReference>
<keyword evidence="1" id="KW-0460">Magnesium</keyword>
<dbReference type="SUPFAM" id="SSF81665">
    <property type="entry name" value="Calcium ATPase, transmembrane domain M"/>
    <property type="match status" value="1"/>
</dbReference>
<name>A0ABS8T7M5_DATST</name>
<evidence type="ECO:0000313" key="4">
    <source>
        <dbReference type="Proteomes" id="UP000823775"/>
    </source>
</evidence>
<proteinExistence type="predicted"/>
<dbReference type="PANTHER" id="PTHR24093:SF520">
    <property type="entry name" value="CALCIUM-TRANSPORTING ATPASE 9, PLASMA MEMBRANE-TYPE"/>
    <property type="match status" value="1"/>
</dbReference>
<dbReference type="InterPro" id="IPR023298">
    <property type="entry name" value="ATPase_P-typ_TM_dom_sf"/>
</dbReference>
<feature type="transmembrane region" description="Helical" evidence="2">
    <location>
        <begin position="20"/>
        <end position="45"/>
    </location>
</feature>
<keyword evidence="2" id="KW-0472">Membrane</keyword>
<gene>
    <name evidence="3" type="ORF">HAX54_004032</name>
</gene>
<reference evidence="3 4" key="1">
    <citation type="journal article" date="2021" name="BMC Genomics">
        <title>Datura genome reveals duplications of psychoactive alkaloid biosynthetic genes and high mutation rate following tissue culture.</title>
        <authorList>
            <person name="Rajewski A."/>
            <person name="Carter-House D."/>
            <person name="Stajich J."/>
            <person name="Litt A."/>
        </authorList>
    </citation>
    <scope>NUCLEOTIDE SEQUENCE [LARGE SCALE GENOMIC DNA]</scope>
    <source>
        <strain evidence="3">AR-01</strain>
    </source>
</reference>
<feature type="transmembrane region" description="Helical" evidence="2">
    <location>
        <begin position="79"/>
        <end position="105"/>
    </location>
</feature>
<sequence length="199" mass="22310">MGIVDGEYIRGYREEIPLWVRLNGVATFIGIVGLAVAIFVLIVLYQVLHTGNSKIQDGTTQFVRGQTSVSKTMDGVVHIITAAVTIVVVAVPEGLPLAVTLTVYFKDGKDRGFRIPTERLFFHGGVKIGMKFMLSDHKPYFMSLLLILQRKEEVLQLESRVALKFICIGRVQLKLYWHHVPDTLTQVAACNPLKGRRIF</sequence>
<keyword evidence="2" id="KW-1133">Transmembrane helix</keyword>
<dbReference type="PANTHER" id="PTHR24093">
    <property type="entry name" value="CATION TRANSPORTING ATPASE"/>
    <property type="match status" value="1"/>
</dbReference>
<accession>A0ABS8T7M5</accession>
<comment type="caution">
    <text evidence="3">The sequence shown here is derived from an EMBL/GenBank/DDBJ whole genome shotgun (WGS) entry which is preliminary data.</text>
</comment>
<evidence type="ECO:0000313" key="3">
    <source>
        <dbReference type="EMBL" id="MCD7466930.1"/>
    </source>
</evidence>
<dbReference type="Proteomes" id="UP000823775">
    <property type="component" value="Unassembled WGS sequence"/>
</dbReference>
<evidence type="ECO:0000256" key="2">
    <source>
        <dbReference type="SAM" id="Phobius"/>
    </source>
</evidence>
<evidence type="ECO:0000256" key="1">
    <source>
        <dbReference type="ARBA" id="ARBA00022842"/>
    </source>
</evidence>
<keyword evidence="4" id="KW-1185">Reference proteome</keyword>
<dbReference type="EMBL" id="JACEIK010001182">
    <property type="protein sequence ID" value="MCD7466930.1"/>
    <property type="molecule type" value="Genomic_DNA"/>
</dbReference>
<keyword evidence="2" id="KW-0812">Transmembrane</keyword>